<evidence type="ECO:0000313" key="2">
    <source>
        <dbReference type="Proteomes" id="UP000226420"/>
    </source>
</evidence>
<comment type="caution">
    <text evidence="1">The sequence shown here is derived from an EMBL/GenBank/DDBJ whole genome shotgun (WGS) entry which is preliminary data.</text>
</comment>
<reference evidence="1 2" key="1">
    <citation type="submission" date="2016-10" db="EMBL/GenBank/DDBJ databases">
        <authorList>
            <person name="Varghese N."/>
            <person name="Submissions S."/>
        </authorList>
    </citation>
    <scope>NUCLEOTIDE SEQUENCE [LARGE SCALE GENOMIC DNA]</scope>
    <source>
        <strain evidence="1 2">DSM 5563</strain>
    </source>
</reference>
<organism evidence="1 2">
    <name type="scientific">Pragia fontium DSM 5563 = ATCC 49100</name>
    <dbReference type="NCBI Taxonomy" id="1122977"/>
    <lineage>
        <taxon>Bacteria</taxon>
        <taxon>Pseudomonadati</taxon>
        <taxon>Pseudomonadota</taxon>
        <taxon>Gammaproteobacteria</taxon>
        <taxon>Enterobacterales</taxon>
        <taxon>Budviciaceae</taxon>
        <taxon>Pragia</taxon>
    </lineage>
</organism>
<dbReference type="EMBL" id="FOLW01000002">
    <property type="protein sequence ID" value="SFC48970.1"/>
    <property type="molecule type" value="Genomic_DNA"/>
</dbReference>
<protein>
    <submittedName>
        <fullName evidence="1">Uncharacterized protein</fullName>
    </submittedName>
</protein>
<name>A0AAJ5BGL5_9GAMM</name>
<dbReference type="RefSeq" id="WP_074821360.1">
    <property type="nucleotide sequence ID" value="NZ_FOLW01000002.1"/>
</dbReference>
<gene>
    <name evidence="1" type="ORF">SAMN02745723_102492</name>
</gene>
<accession>A0AAJ5BGL5</accession>
<dbReference type="AlphaFoldDB" id="A0AAJ5BGL5"/>
<sequence length="74" mass="8121">MKTVTYTCDCCSKSARDEMGVIKFIARDTHGYGIACLGVGHLCKECESNLKNEILNSFKELELKYSAASIEPGV</sequence>
<dbReference type="Proteomes" id="UP000226420">
    <property type="component" value="Unassembled WGS sequence"/>
</dbReference>
<evidence type="ECO:0000313" key="1">
    <source>
        <dbReference type="EMBL" id="SFC48970.1"/>
    </source>
</evidence>
<proteinExistence type="predicted"/>